<dbReference type="GO" id="GO:0018580">
    <property type="term" value="F:nitronate monooxygenase activity"/>
    <property type="evidence" value="ECO:0007669"/>
    <property type="project" value="InterPro"/>
</dbReference>
<comment type="catalytic activity">
    <reaction evidence="12">
        <text>3 propionate 3-nitronate + 3 O2 + H2O = 3 3-oxopropanoate + 2 nitrate + nitrite + H2O2 + 3 H(+)</text>
        <dbReference type="Rhea" id="RHEA:57332"/>
        <dbReference type="ChEBI" id="CHEBI:15377"/>
        <dbReference type="ChEBI" id="CHEBI:15378"/>
        <dbReference type="ChEBI" id="CHEBI:15379"/>
        <dbReference type="ChEBI" id="CHEBI:16240"/>
        <dbReference type="ChEBI" id="CHEBI:16301"/>
        <dbReference type="ChEBI" id="CHEBI:17632"/>
        <dbReference type="ChEBI" id="CHEBI:33190"/>
        <dbReference type="ChEBI" id="CHEBI:136067"/>
    </reaction>
</comment>
<protein>
    <recommendedName>
        <fullName evidence="4">Probable nitronate monooxygenase</fullName>
    </recommendedName>
    <alternativeName>
        <fullName evidence="11">Propionate 3-nitronate monooxygenase</fullName>
    </alternativeName>
</protein>
<comment type="cofactor">
    <cofactor evidence="1">
        <name>FMN</name>
        <dbReference type="ChEBI" id="CHEBI:58210"/>
    </cofactor>
</comment>
<keyword evidence="9" id="KW-0560">Oxidoreductase</keyword>
<organism evidence="13 14">
    <name type="scientific">Cohnella thailandensis</name>
    <dbReference type="NCBI Taxonomy" id="557557"/>
    <lineage>
        <taxon>Bacteria</taxon>
        <taxon>Bacillati</taxon>
        <taxon>Bacillota</taxon>
        <taxon>Bacilli</taxon>
        <taxon>Bacillales</taxon>
        <taxon>Paenibacillaceae</taxon>
        <taxon>Cohnella</taxon>
    </lineage>
</organism>
<dbReference type="AlphaFoldDB" id="A0A841ST65"/>
<dbReference type="PANTHER" id="PTHR42747:SF3">
    <property type="entry name" value="NITRONATE MONOOXYGENASE-RELATED"/>
    <property type="match status" value="1"/>
</dbReference>
<keyword evidence="6" id="KW-0285">Flavoprotein</keyword>
<evidence type="ECO:0000256" key="1">
    <source>
        <dbReference type="ARBA" id="ARBA00001917"/>
    </source>
</evidence>
<evidence type="ECO:0000256" key="7">
    <source>
        <dbReference type="ARBA" id="ARBA00022643"/>
    </source>
</evidence>
<evidence type="ECO:0000313" key="14">
    <source>
        <dbReference type="Proteomes" id="UP000535838"/>
    </source>
</evidence>
<evidence type="ECO:0000256" key="10">
    <source>
        <dbReference type="ARBA" id="ARBA00023033"/>
    </source>
</evidence>
<dbReference type="Pfam" id="PF03060">
    <property type="entry name" value="NMO"/>
    <property type="match status" value="1"/>
</dbReference>
<evidence type="ECO:0000256" key="5">
    <source>
        <dbReference type="ARBA" id="ARBA00022575"/>
    </source>
</evidence>
<evidence type="ECO:0000256" key="9">
    <source>
        <dbReference type="ARBA" id="ARBA00023002"/>
    </source>
</evidence>
<evidence type="ECO:0000313" key="13">
    <source>
        <dbReference type="EMBL" id="MBB6633408.1"/>
    </source>
</evidence>
<evidence type="ECO:0000256" key="2">
    <source>
        <dbReference type="ARBA" id="ARBA00003535"/>
    </source>
</evidence>
<comment type="function">
    <text evidence="2">Nitronate monooxygenase that uses molecular oxygen to catalyze the oxidative denitrification of alkyl nitronates. Acts on propionate 3-nitronate (P3N), the presumed physiological substrate. Probably functions in the detoxification of P3N, a metabolic poison produced by plants and fungi as a defense mechanism.</text>
</comment>
<dbReference type="InterPro" id="IPR004136">
    <property type="entry name" value="NMO"/>
</dbReference>
<keyword evidence="5" id="KW-0216">Detoxification</keyword>
<proteinExistence type="inferred from homology"/>
<dbReference type="FunFam" id="3.20.20.70:FF:000154">
    <property type="entry name" value="Probable nitronate monooxygenase"/>
    <property type="match status" value="1"/>
</dbReference>
<keyword evidence="10 13" id="KW-0503">Monooxygenase</keyword>
<dbReference type="Proteomes" id="UP000535838">
    <property type="component" value="Unassembled WGS sequence"/>
</dbReference>
<dbReference type="RefSeq" id="WP_185118648.1">
    <property type="nucleotide sequence ID" value="NZ_JACJVQ010000004.1"/>
</dbReference>
<dbReference type="SUPFAM" id="SSF51412">
    <property type="entry name" value="Inosine monophosphate dehydrogenase (IMPDH)"/>
    <property type="match status" value="1"/>
</dbReference>
<dbReference type="InterPro" id="IPR013785">
    <property type="entry name" value="Aldolase_TIM"/>
</dbReference>
<evidence type="ECO:0000256" key="6">
    <source>
        <dbReference type="ARBA" id="ARBA00022630"/>
    </source>
</evidence>
<evidence type="ECO:0000256" key="8">
    <source>
        <dbReference type="ARBA" id="ARBA00022741"/>
    </source>
</evidence>
<dbReference type="Gene3D" id="3.20.20.70">
    <property type="entry name" value="Aldolase class I"/>
    <property type="match status" value="1"/>
</dbReference>
<sequence>MTISLKTEACRLFGIEYPIFLAGMAGGPGTAALTAAVSNAGGLGTLGAAYMEPNGIRDAIRTIRETTEKPFGVNLFSLSVSDDNRRTAEVQHELNRIRSSLGLKPIADQEARSPDYFEEQFSVLLEERVPVISTAFGVLPEPFMKQAKQANIKVVTMVTTVDEAILAERAGSDAVVAQGSEAGGHRGTFDLANRPLGANIGTMALVPQIADRVRIPVVAAGGIMDGRGLVASLALGAQGIQLGTRFLTALESGAHPAYQRRLLTSTEESTVLTTAFSGRPARGVANKFTEIWSTNGIPPLPFPTQNTVTRDIRNESAKQNNPEYMSLWAGQGLRMLASGQTAAEIVKEIILQAEAIL</sequence>
<dbReference type="GO" id="GO:0009636">
    <property type="term" value="P:response to toxic substance"/>
    <property type="evidence" value="ECO:0007669"/>
    <property type="project" value="UniProtKB-KW"/>
</dbReference>
<evidence type="ECO:0000256" key="11">
    <source>
        <dbReference type="ARBA" id="ARBA00031155"/>
    </source>
</evidence>
<evidence type="ECO:0000256" key="3">
    <source>
        <dbReference type="ARBA" id="ARBA00009881"/>
    </source>
</evidence>
<evidence type="ECO:0000256" key="4">
    <source>
        <dbReference type="ARBA" id="ARBA00013457"/>
    </source>
</evidence>
<reference evidence="13 14" key="1">
    <citation type="submission" date="2020-08" db="EMBL/GenBank/DDBJ databases">
        <title>Cohnella phylogeny.</title>
        <authorList>
            <person name="Dunlap C."/>
        </authorList>
    </citation>
    <scope>NUCLEOTIDE SEQUENCE [LARGE SCALE GENOMIC DNA]</scope>
    <source>
        <strain evidence="13 14">DSM 25241</strain>
    </source>
</reference>
<dbReference type="GO" id="GO:0000166">
    <property type="term" value="F:nucleotide binding"/>
    <property type="evidence" value="ECO:0007669"/>
    <property type="project" value="UniProtKB-KW"/>
</dbReference>
<gene>
    <name evidence="13" type="ORF">H7B67_04735</name>
</gene>
<keyword evidence="14" id="KW-1185">Reference proteome</keyword>
<evidence type="ECO:0000256" key="12">
    <source>
        <dbReference type="ARBA" id="ARBA00049401"/>
    </source>
</evidence>
<dbReference type="EMBL" id="JACJVQ010000004">
    <property type="protein sequence ID" value="MBB6633408.1"/>
    <property type="molecule type" value="Genomic_DNA"/>
</dbReference>
<accession>A0A841ST65</accession>
<keyword evidence="8" id="KW-0547">Nucleotide-binding</keyword>
<comment type="caution">
    <text evidence="13">The sequence shown here is derived from an EMBL/GenBank/DDBJ whole genome shotgun (WGS) entry which is preliminary data.</text>
</comment>
<comment type="similarity">
    <text evidence="3">Belongs to the nitronate monooxygenase family. NMO class I subfamily.</text>
</comment>
<dbReference type="CDD" id="cd04730">
    <property type="entry name" value="NPD_like"/>
    <property type="match status" value="1"/>
</dbReference>
<keyword evidence="7" id="KW-0288">FMN</keyword>
<name>A0A841ST65_9BACL</name>
<dbReference type="PANTHER" id="PTHR42747">
    <property type="entry name" value="NITRONATE MONOOXYGENASE-RELATED"/>
    <property type="match status" value="1"/>
</dbReference>